<dbReference type="GeneID" id="76206890"/>
<protein>
    <submittedName>
        <fullName evidence="2">Uncharacterized protein</fullName>
    </submittedName>
</protein>
<dbReference type="AlphaFoldDB" id="A0A830E639"/>
<reference evidence="2" key="1">
    <citation type="journal article" date="2014" name="Int. J. Syst. Evol. Microbiol.">
        <title>Complete genome sequence of Corynebacterium casei LMG S-19264T (=DSM 44701T), isolated from a smear-ripened cheese.</title>
        <authorList>
            <consortium name="US DOE Joint Genome Institute (JGI-PGF)"/>
            <person name="Walter F."/>
            <person name="Albersmeier A."/>
            <person name="Kalinowski J."/>
            <person name="Ruckert C."/>
        </authorList>
    </citation>
    <scope>NUCLEOTIDE SEQUENCE</scope>
    <source>
        <strain evidence="2">JCM 11219</strain>
    </source>
</reference>
<evidence type="ECO:0000313" key="3">
    <source>
        <dbReference type="Proteomes" id="UP000657075"/>
    </source>
</evidence>
<keyword evidence="4" id="KW-1185">Reference proteome</keyword>
<proteinExistence type="predicted"/>
<reference evidence="2" key="2">
    <citation type="submission" date="2020-09" db="EMBL/GenBank/DDBJ databases">
        <authorList>
            <person name="Sun Q."/>
            <person name="Ohkuma M."/>
        </authorList>
    </citation>
    <scope>NUCLEOTIDE SEQUENCE</scope>
    <source>
        <strain evidence="2">JCM 11219</strain>
    </source>
</reference>
<sequence>MPTDIVKINGKEYAIVYAIINGDIIIFDVGEVHYAPGESYIIPTTPGEVRLALSEWRRRLVGLRDGLKPAPRHCRG</sequence>
<dbReference type="Proteomes" id="UP000657075">
    <property type="component" value="Unassembled WGS sequence"/>
</dbReference>
<dbReference type="Proteomes" id="UP001060771">
    <property type="component" value="Chromosome"/>
</dbReference>
<organism evidence="2 3">
    <name type="scientific">Vulcanisaeta souniana JCM 11219</name>
    <dbReference type="NCBI Taxonomy" id="1293586"/>
    <lineage>
        <taxon>Archaea</taxon>
        <taxon>Thermoproteota</taxon>
        <taxon>Thermoprotei</taxon>
        <taxon>Thermoproteales</taxon>
        <taxon>Thermoproteaceae</taxon>
        <taxon>Vulcanisaeta</taxon>
    </lineage>
</organism>
<gene>
    <name evidence="2" type="ORF">GCM10007112_23960</name>
    <name evidence="1" type="ORF">Vsou_13390</name>
</gene>
<accession>A0A830E639</accession>
<reference evidence="4" key="3">
    <citation type="submission" date="2022-09" db="EMBL/GenBank/DDBJ databases">
        <title>Complete genome sequence of Vulcanisaeta souniana.</title>
        <authorList>
            <person name="Kato S."/>
            <person name="Itoh T."/>
            <person name="Ohkuma M."/>
        </authorList>
    </citation>
    <scope>NUCLEOTIDE SEQUENCE [LARGE SCALE GENOMIC DNA]</scope>
    <source>
        <strain evidence="4">JCM 11219</strain>
    </source>
</reference>
<evidence type="ECO:0000313" key="4">
    <source>
        <dbReference type="Proteomes" id="UP001060771"/>
    </source>
</evidence>
<evidence type="ECO:0000313" key="2">
    <source>
        <dbReference type="EMBL" id="GGI86151.1"/>
    </source>
</evidence>
<dbReference type="EMBL" id="AP026830">
    <property type="protein sequence ID" value="BDR92246.1"/>
    <property type="molecule type" value="Genomic_DNA"/>
</dbReference>
<dbReference type="EMBL" id="BMNM01000014">
    <property type="protein sequence ID" value="GGI86151.1"/>
    <property type="molecule type" value="Genomic_DNA"/>
</dbReference>
<reference evidence="1" key="4">
    <citation type="journal article" date="2023" name="Microbiol. Resour. Announc.">
        <title>Complete Genome Sequence of Vulcanisaeta souniana Strain IC-059, a Hyperthermophilic Archaeon Isolated from Hot Spring Water in Japan.</title>
        <authorList>
            <person name="Kato S."/>
            <person name="Itoh T."/>
            <person name="Wu L."/>
            <person name="Ma J."/>
            <person name="Ohkuma M."/>
        </authorList>
    </citation>
    <scope>NUCLEOTIDE SEQUENCE</scope>
    <source>
        <strain evidence="1">JCM 11219</strain>
    </source>
</reference>
<name>A0A830E639_9CREN</name>
<dbReference type="RefSeq" id="WP_188604135.1">
    <property type="nucleotide sequence ID" value="NZ_AP026830.1"/>
</dbReference>
<evidence type="ECO:0000313" key="1">
    <source>
        <dbReference type="EMBL" id="BDR92246.1"/>
    </source>
</evidence>